<dbReference type="Pfam" id="PF13511">
    <property type="entry name" value="DUF4124"/>
    <property type="match status" value="1"/>
</dbReference>
<dbReference type="InterPro" id="IPR002109">
    <property type="entry name" value="Glutaredoxin"/>
</dbReference>
<dbReference type="PROSITE" id="PS51354">
    <property type="entry name" value="GLUTAREDOXIN_2"/>
    <property type="match status" value="1"/>
</dbReference>
<feature type="domain" description="DUF4124" evidence="2">
    <location>
        <begin position="17"/>
        <end position="63"/>
    </location>
</feature>
<gene>
    <name evidence="3" type="ORF">ENO10_01530</name>
</gene>
<feature type="domain" description="Glutaredoxin" evidence="1">
    <location>
        <begin position="69"/>
        <end position="128"/>
    </location>
</feature>
<accession>A0A7C2M8G0</accession>
<dbReference type="EMBL" id="DSEE01000114">
    <property type="protein sequence ID" value="HER39880.1"/>
    <property type="molecule type" value="Genomic_DNA"/>
</dbReference>
<dbReference type="InterPro" id="IPR051548">
    <property type="entry name" value="Grx-like_ET"/>
</dbReference>
<dbReference type="GO" id="GO:0045454">
    <property type="term" value="P:cell redox homeostasis"/>
    <property type="evidence" value="ECO:0007669"/>
    <property type="project" value="TreeGrafter"/>
</dbReference>
<dbReference type="Pfam" id="PF00462">
    <property type="entry name" value="Glutaredoxin"/>
    <property type="match status" value="1"/>
</dbReference>
<dbReference type="Gene3D" id="3.40.30.10">
    <property type="entry name" value="Glutaredoxin"/>
    <property type="match status" value="1"/>
</dbReference>
<evidence type="ECO:0000313" key="3">
    <source>
        <dbReference type="EMBL" id="HER39880.1"/>
    </source>
</evidence>
<comment type="caution">
    <text evidence="3">The sequence shown here is derived from an EMBL/GenBank/DDBJ whole genome shotgun (WGS) entry which is preliminary data.</text>
</comment>
<dbReference type="PANTHER" id="PTHR34386:SF1">
    <property type="entry name" value="GLUTAREDOXIN-LIKE PROTEIN NRDH"/>
    <property type="match status" value="1"/>
</dbReference>
<reference evidence="3" key="1">
    <citation type="journal article" date="2020" name="mSystems">
        <title>Genome- and Community-Level Interaction Insights into Carbon Utilization and Element Cycling Functions of Hydrothermarchaeota in Hydrothermal Sediment.</title>
        <authorList>
            <person name="Zhou Z."/>
            <person name="Liu Y."/>
            <person name="Xu W."/>
            <person name="Pan J."/>
            <person name="Luo Z.H."/>
            <person name="Li M."/>
        </authorList>
    </citation>
    <scope>NUCLEOTIDE SEQUENCE [LARGE SCALE GENOMIC DNA]</scope>
    <source>
        <strain evidence="3">SpSt-1235</strain>
    </source>
</reference>
<organism evidence="3">
    <name type="scientific">Salinimicrobium catena</name>
    <dbReference type="NCBI Taxonomy" id="390640"/>
    <lineage>
        <taxon>Bacteria</taxon>
        <taxon>Pseudomonadati</taxon>
        <taxon>Bacteroidota</taxon>
        <taxon>Flavobacteriia</taxon>
        <taxon>Flavobacteriales</taxon>
        <taxon>Flavobacteriaceae</taxon>
        <taxon>Salinimicrobium</taxon>
    </lineage>
</organism>
<protein>
    <submittedName>
        <fullName evidence="3">Glutaredoxin family protein</fullName>
    </submittedName>
</protein>
<dbReference type="CDD" id="cd02976">
    <property type="entry name" value="NrdH"/>
    <property type="match status" value="1"/>
</dbReference>
<dbReference type="GO" id="GO:0009055">
    <property type="term" value="F:electron transfer activity"/>
    <property type="evidence" value="ECO:0007669"/>
    <property type="project" value="TreeGrafter"/>
</dbReference>
<evidence type="ECO:0000259" key="1">
    <source>
        <dbReference type="Pfam" id="PF00462"/>
    </source>
</evidence>
<dbReference type="InterPro" id="IPR036249">
    <property type="entry name" value="Thioredoxin-like_sf"/>
</dbReference>
<dbReference type="Proteomes" id="UP000885753">
    <property type="component" value="Unassembled WGS sequence"/>
</dbReference>
<dbReference type="PANTHER" id="PTHR34386">
    <property type="entry name" value="GLUTAREDOXIN"/>
    <property type="match status" value="1"/>
</dbReference>
<proteinExistence type="predicted"/>
<dbReference type="AlphaFoldDB" id="A0A7C2M8G0"/>
<name>A0A7C2M8G0_9FLAO</name>
<evidence type="ECO:0000259" key="2">
    <source>
        <dbReference type="Pfam" id="PF13511"/>
    </source>
</evidence>
<sequence>MKTVLIIIGMSIIALQLCLVPVASAKLYTWVDRNGVTRRTYYPPPKDQVGNRNQVQKPRVQQQKTVNQVELYVTSWCPYCKQAINFFRSRGVEIKVYDIEKDRNAAARKKQLNGKGGVPFAVINGKQITGYAPSQYTQALK</sequence>
<dbReference type="InterPro" id="IPR025392">
    <property type="entry name" value="DUF4124"/>
</dbReference>
<dbReference type="SUPFAM" id="SSF52833">
    <property type="entry name" value="Thioredoxin-like"/>
    <property type="match status" value="1"/>
</dbReference>